<keyword evidence="5 7" id="KW-0472">Membrane</keyword>
<dbReference type="GO" id="GO:0005886">
    <property type="term" value="C:plasma membrane"/>
    <property type="evidence" value="ECO:0007669"/>
    <property type="project" value="UniProtKB-SubCell"/>
</dbReference>
<evidence type="ECO:0000256" key="4">
    <source>
        <dbReference type="ARBA" id="ARBA00022989"/>
    </source>
</evidence>
<keyword evidence="11" id="KW-1185">Reference proteome</keyword>
<keyword evidence="3 7" id="KW-0812">Transmembrane</keyword>
<keyword evidence="4 7" id="KW-1133">Transmembrane helix</keyword>
<sequence length="445" mass="48615">MIQRLVSTIRLGFKSLMLHKLRSGLAMLGIMIGVTAVIWLVAMGEGVSYQAQQQIKDLGATNVIVRSMKPSSNSATGSSFIIEYGLTRDDFQRIIEGVPSIRRASPMREIKSDARAGSRESEIQLLGVTPDYRDMNHLSLERGRFISDRDVDRGENVCVLASSAAVNLFAHENPINRFVEIAFNGKTDVYKVIGQTADRTPSAAIGGSLAGRDFNTDVYIPLTTLRNRIGDQVITSRSGSREGEIVQLSQITVTVGEVEEVEEAAAIIEILLEKYHPLGDYAVVVPSELLRQAEMLRMMFNVLLILIAGISLLVGGIGIMNIMLATVTERTREIGIRRALGATQEDVIVQFLAETVVLSAAGGLIGVFFGFGCIPATYLAQAGMERWLPEVWSTLPGTIRDLQPRIALWSILASFLISVGVGVLFGLYPARRAAKMDPIEALRHE</sequence>
<dbReference type="GO" id="GO:0022857">
    <property type="term" value="F:transmembrane transporter activity"/>
    <property type="evidence" value="ECO:0007669"/>
    <property type="project" value="TreeGrafter"/>
</dbReference>
<organism evidence="10 11">
    <name type="scientific">Blastopirellula sediminis</name>
    <dbReference type="NCBI Taxonomy" id="2894196"/>
    <lineage>
        <taxon>Bacteria</taxon>
        <taxon>Pseudomonadati</taxon>
        <taxon>Planctomycetota</taxon>
        <taxon>Planctomycetia</taxon>
        <taxon>Pirellulales</taxon>
        <taxon>Pirellulaceae</taxon>
        <taxon>Blastopirellula</taxon>
    </lineage>
</organism>
<protein>
    <submittedName>
        <fullName evidence="10">ABC transporter permease</fullName>
    </submittedName>
</protein>
<gene>
    <name evidence="10" type="ORF">LOC68_18375</name>
</gene>
<dbReference type="Proteomes" id="UP001139103">
    <property type="component" value="Unassembled WGS sequence"/>
</dbReference>
<evidence type="ECO:0000256" key="7">
    <source>
        <dbReference type="SAM" id="Phobius"/>
    </source>
</evidence>
<comment type="similarity">
    <text evidence="6">Belongs to the ABC-4 integral membrane protein family.</text>
</comment>
<name>A0A9X1MQ88_9BACT</name>
<feature type="transmembrane region" description="Helical" evidence="7">
    <location>
        <begin position="347"/>
        <end position="380"/>
    </location>
</feature>
<evidence type="ECO:0000256" key="5">
    <source>
        <dbReference type="ARBA" id="ARBA00023136"/>
    </source>
</evidence>
<feature type="transmembrane region" description="Helical" evidence="7">
    <location>
        <begin position="21"/>
        <end position="42"/>
    </location>
</feature>
<dbReference type="PANTHER" id="PTHR30572">
    <property type="entry name" value="MEMBRANE COMPONENT OF TRANSPORTER-RELATED"/>
    <property type="match status" value="1"/>
</dbReference>
<dbReference type="EMBL" id="JAJKFT010000010">
    <property type="protein sequence ID" value="MCC9630365.1"/>
    <property type="molecule type" value="Genomic_DNA"/>
</dbReference>
<dbReference type="InterPro" id="IPR025857">
    <property type="entry name" value="MacB_PCD"/>
</dbReference>
<dbReference type="InterPro" id="IPR050250">
    <property type="entry name" value="Macrolide_Exporter_MacB"/>
</dbReference>
<dbReference type="Pfam" id="PF12704">
    <property type="entry name" value="MacB_PCD"/>
    <property type="match status" value="1"/>
</dbReference>
<feature type="domain" description="ABC3 transporter permease C-terminal" evidence="8">
    <location>
        <begin position="306"/>
        <end position="438"/>
    </location>
</feature>
<comment type="subcellular location">
    <subcellularLocation>
        <location evidence="1">Cell membrane</location>
        <topology evidence="1">Multi-pass membrane protein</topology>
    </subcellularLocation>
</comment>
<keyword evidence="2" id="KW-1003">Cell membrane</keyword>
<dbReference type="RefSeq" id="WP_230221446.1">
    <property type="nucleotide sequence ID" value="NZ_JAJKFT010000010.1"/>
</dbReference>
<evidence type="ECO:0000313" key="11">
    <source>
        <dbReference type="Proteomes" id="UP001139103"/>
    </source>
</evidence>
<evidence type="ECO:0000256" key="1">
    <source>
        <dbReference type="ARBA" id="ARBA00004651"/>
    </source>
</evidence>
<feature type="transmembrane region" description="Helical" evidence="7">
    <location>
        <begin position="406"/>
        <end position="428"/>
    </location>
</feature>
<reference evidence="10" key="1">
    <citation type="submission" date="2021-11" db="EMBL/GenBank/DDBJ databases">
        <title>Genome sequence.</title>
        <authorList>
            <person name="Sun Q."/>
        </authorList>
    </citation>
    <scope>NUCLEOTIDE SEQUENCE</scope>
    <source>
        <strain evidence="10">JC732</strain>
    </source>
</reference>
<evidence type="ECO:0000259" key="8">
    <source>
        <dbReference type="Pfam" id="PF02687"/>
    </source>
</evidence>
<accession>A0A9X1MQ88</accession>
<evidence type="ECO:0000256" key="6">
    <source>
        <dbReference type="ARBA" id="ARBA00038076"/>
    </source>
</evidence>
<feature type="domain" description="MacB-like periplasmic core" evidence="9">
    <location>
        <begin position="23"/>
        <end position="269"/>
    </location>
</feature>
<evidence type="ECO:0000256" key="3">
    <source>
        <dbReference type="ARBA" id="ARBA00022692"/>
    </source>
</evidence>
<proteinExistence type="inferred from homology"/>
<feature type="transmembrane region" description="Helical" evidence="7">
    <location>
        <begin position="298"/>
        <end position="326"/>
    </location>
</feature>
<comment type="caution">
    <text evidence="10">The sequence shown here is derived from an EMBL/GenBank/DDBJ whole genome shotgun (WGS) entry which is preliminary data.</text>
</comment>
<dbReference type="PANTHER" id="PTHR30572:SF4">
    <property type="entry name" value="ABC TRANSPORTER PERMEASE YTRF"/>
    <property type="match status" value="1"/>
</dbReference>
<evidence type="ECO:0000259" key="9">
    <source>
        <dbReference type="Pfam" id="PF12704"/>
    </source>
</evidence>
<evidence type="ECO:0000313" key="10">
    <source>
        <dbReference type="EMBL" id="MCC9630365.1"/>
    </source>
</evidence>
<dbReference type="AlphaFoldDB" id="A0A9X1MQ88"/>
<dbReference type="InterPro" id="IPR003838">
    <property type="entry name" value="ABC3_permease_C"/>
</dbReference>
<evidence type="ECO:0000256" key="2">
    <source>
        <dbReference type="ARBA" id="ARBA00022475"/>
    </source>
</evidence>
<dbReference type="Pfam" id="PF02687">
    <property type="entry name" value="FtsX"/>
    <property type="match status" value="1"/>
</dbReference>